<evidence type="ECO:0000313" key="1">
    <source>
        <dbReference type="EMBL" id="TNJ37954.1"/>
    </source>
</evidence>
<dbReference type="PANTHER" id="PTHR40730">
    <property type="entry name" value="TRANSCRIPTIONAL REGULATOR PROTEIN-LIKE PROTEIN"/>
    <property type="match status" value="1"/>
</dbReference>
<comment type="caution">
    <text evidence="1">The sequence shown here is derived from an EMBL/GenBank/DDBJ whole genome shotgun (WGS) entry which is preliminary data.</text>
</comment>
<reference evidence="1 2" key="1">
    <citation type="submission" date="2019-05" db="EMBL/GenBank/DDBJ databases">
        <title>Draft Whole-Genome sequence of the green sulfur bacterium Prosthecochloris vibrioformis DSM 260.</title>
        <authorList>
            <person name="Meyer T.E."/>
            <person name="Kyndt J.A."/>
        </authorList>
    </citation>
    <scope>NUCLEOTIDE SEQUENCE [LARGE SCALE GENOMIC DNA]</scope>
    <source>
        <strain evidence="1 2">DSM 260</strain>
    </source>
</reference>
<dbReference type="PANTHER" id="PTHR40730:SF3">
    <property type="entry name" value="HTH CRO_C1-TYPE DOMAIN-CONTAINING PROTEIN"/>
    <property type="match status" value="1"/>
</dbReference>
<dbReference type="EMBL" id="VDCI01000001">
    <property type="protein sequence ID" value="TNJ37954.1"/>
    <property type="molecule type" value="Genomic_DNA"/>
</dbReference>
<name>A0A5C4S3F8_PROVB</name>
<gene>
    <name evidence="1" type="ORF">FGF68_01895</name>
</gene>
<sequence length="109" mass="11801">MIFPCEKAVWYNLPQIRADIAAGLVKSGMTQSCAAGKLGVTPAAVSQYLHKKRGRQTEKTEEYLAGIETAVKKICAGACSNEIRAIVCQCCQIISRHDEQGGIVCQETL</sequence>
<organism evidence="1 2">
    <name type="scientific">Prosthecochloris vibrioformis</name>
    <name type="common">Chlorobium vibrioforme</name>
    <dbReference type="NCBI Taxonomy" id="1098"/>
    <lineage>
        <taxon>Bacteria</taxon>
        <taxon>Pseudomonadati</taxon>
        <taxon>Chlorobiota</taxon>
        <taxon>Chlorobiia</taxon>
        <taxon>Chlorobiales</taxon>
        <taxon>Chlorobiaceae</taxon>
        <taxon>Prosthecochloris</taxon>
    </lineage>
</organism>
<dbReference type="Proteomes" id="UP000309544">
    <property type="component" value="Unassembled WGS sequence"/>
</dbReference>
<dbReference type="RefSeq" id="WP_068867819.1">
    <property type="nucleotide sequence ID" value="NZ_VDCI01000001.1"/>
</dbReference>
<keyword evidence="2" id="KW-1185">Reference proteome</keyword>
<protein>
    <submittedName>
        <fullName evidence="1">Fis family transcriptional regulator</fullName>
    </submittedName>
</protein>
<proteinExistence type="predicted"/>
<dbReference type="AlphaFoldDB" id="A0A5C4S3F8"/>
<dbReference type="Gene3D" id="1.10.260.40">
    <property type="entry name" value="lambda repressor-like DNA-binding domains"/>
    <property type="match status" value="1"/>
</dbReference>
<dbReference type="SUPFAM" id="SSF47413">
    <property type="entry name" value="lambda repressor-like DNA-binding domains"/>
    <property type="match status" value="1"/>
</dbReference>
<dbReference type="GO" id="GO:0003677">
    <property type="term" value="F:DNA binding"/>
    <property type="evidence" value="ECO:0007669"/>
    <property type="project" value="InterPro"/>
</dbReference>
<accession>A0A5C4S3F8</accession>
<evidence type="ECO:0000313" key="2">
    <source>
        <dbReference type="Proteomes" id="UP000309544"/>
    </source>
</evidence>
<dbReference type="InterPro" id="IPR010982">
    <property type="entry name" value="Lambda_DNA-bd_dom_sf"/>
</dbReference>